<evidence type="ECO:0000259" key="14">
    <source>
        <dbReference type="PROSITE" id="PS50071"/>
    </source>
</evidence>
<keyword evidence="2 10" id="KW-0479">Metal-binding</keyword>
<dbReference type="FunFam" id="2.10.110.10:FF:000033">
    <property type="entry name" value="LIM/homeobox protein Lhx9 isoform X2"/>
    <property type="match status" value="1"/>
</dbReference>
<evidence type="ECO:0000256" key="8">
    <source>
        <dbReference type="ARBA" id="ARBA00023242"/>
    </source>
</evidence>
<dbReference type="OMA" id="LICCECK"/>
<evidence type="ECO:0000256" key="9">
    <source>
        <dbReference type="PROSITE-ProRule" id="PRU00108"/>
    </source>
</evidence>
<dbReference type="SMART" id="SM00389">
    <property type="entry name" value="HOX"/>
    <property type="match status" value="1"/>
</dbReference>
<dbReference type="InterPro" id="IPR050453">
    <property type="entry name" value="LIM_Homeobox_TF"/>
</dbReference>
<keyword evidence="5 10" id="KW-0440">LIM domain</keyword>
<dbReference type="CDD" id="cd09377">
    <property type="entry name" value="LIM2_Lhx2_Lhx9"/>
    <property type="match status" value="1"/>
</dbReference>
<protein>
    <recommendedName>
        <fullName evidence="17">Apterous</fullName>
    </recommendedName>
</protein>
<dbReference type="Gene3D" id="2.10.110.10">
    <property type="entry name" value="Cysteine Rich Protein"/>
    <property type="match status" value="2"/>
</dbReference>
<dbReference type="SUPFAM" id="SSF46689">
    <property type="entry name" value="Homeodomain-like"/>
    <property type="match status" value="1"/>
</dbReference>
<dbReference type="Gene3D" id="1.10.10.60">
    <property type="entry name" value="Homeodomain-like"/>
    <property type="match status" value="1"/>
</dbReference>
<feature type="DNA-binding region" description="Homeobox" evidence="9">
    <location>
        <begin position="203"/>
        <end position="262"/>
    </location>
</feature>
<dbReference type="RefSeq" id="XP_024086046.1">
    <property type="nucleotide sequence ID" value="XM_024230278.1"/>
</dbReference>
<dbReference type="EnsemblMetazoa" id="XM_024230278.1">
    <property type="protein sequence ID" value="XP_024086046.1"/>
    <property type="gene ID" value="LOC106663547"/>
</dbReference>
<dbReference type="PROSITE" id="PS00027">
    <property type="entry name" value="HOMEOBOX_1"/>
    <property type="match status" value="1"/>
</dbReference>
<dbReference type="PROSITE" id="PS50023">
    <property type="entry name" value="LIM_DOMAIN_2"/>
    <property type="match status" value="2"/>
</dbReference>
<feature type="domain" description="LIM zinc-binding" evidence="13">
    <location>
        <begin position="72"/>
        <end position="134"/>
    </location>
</feature>
<keyword evidence="6 9" id="KW-0238">DNA-binding</keyword>
<dbReference type="Pfam" id="PF00046">
    <property type="entry name" value="Homeodomain"/>
    <property type="match status" value="1"/>
</dbReference>
<dbReference type="InterPro" id="IPR001356">
    <property type="entry name" value="HD"/>
</dbReference>
<dbReference type="OrthoDB" id="9990008at2759"/>
<evidence type="ECO:0000256" key="5">
    <source>
        <dbReference type="ARBA" id="ARBA00023038"/>
    </source>
</evidence>
<dbReference type="GO" id="GO:0000977">
    <property type="term" value="F:RNA polymerase II transcription regulatory region sequence-specific DNA binding"/>
    <property type="evidence" value="ECO:0007669"/>
    <property type="project" value="TreeGrafter"/>
</dbReference>
<dbReference type="EnsemblMetazoa" id="XM_014388445.2">
    <property type="protein sequence ID" value="XP_014243931.2"/>
    <property type="gene ID" value="LOC106663547"/>
</dbReference>
<dbReference type="SUPFAM" id="SSF57716">
    <property type="entry name" value="Glucocorticoid receptor-like (DNA-binding domain)"/>
    <property type="match status" value="2"/>
</dbReference>
<evidence type="ECO:0000256" key="12">
    <source>
        <dbReference type="SAM" id="MobiDB-lite"/>
    </source>
</evidence>
<accession>A0A8I6RF14</accession>
<dbReference type="GO" id="GO:0000981">
    <property type="term" value="F:DNA-binding transcription factor activity, RNA polymerase II-specific"/>
    <property type="evidence" value="ECO:0007669"/>
    <property type="project" value="InterPro"/>
</dbReference>
<dbReference type="KEGG" id="clec:106663547"/>
<evidence type="ECO:0000256" key="4">
    <source>
        <dbReference type="ARBA" id="ARBA00022833"/>
    </source>
</evidence>
<feature type="region of interest" description="Disordered" evidence="12">
    <location>
        <begin position="144"/>
        <end position="169"/>
    </location>
</feature>
<dbReference type="InterPro" id="IPR001781">
    <property type="entry name" value="Znf_LIM"/>
</dbReference>
<keyword evidence="3" id="KW-0677">Repeat</keyword>
<dbReference type="RefSeq" id="XP_014243931.2">
    <property type="nucleotide sequence ID" value="XM_014388445.2"/>
</dbReference>
<dbReference type="GO" id="GO:0005634">
    <property type="term" value="C:nucleus"/>
    <property type="evidence" value="ECO:0007669"/>
    <property type="project" value="UniProtKB-SubCell"/>
</dbReference>
<dbReference type="GO" id="GO:0046872">
    <property type="term" value="F:metal ion binding"/>
    <property type="evidence" value="ECO:0007669"/>
    <property type="project" value="UniProtKB-KW"/>
</dbReference>
<evidence type="ECO:0008006" key="17">
    <source>
        <dbReference type="Google" id="ProtNLM"/>
    </source>
</evidence>
<comment type="subcellular location">
    <subcellularLocation>
        <location evidence="1 9 11">Nucleus</location>
    </subcellularLocation>
</comment>
<evidence type="ECO:0000256" key="11">
    <source>
        <dbReference type="RuleBase" id="RU000682"/>
    </source>
</evidence>
<evidence type="ECO:0000313" key="16">
    <source>
        <dbReference type="Proteomes" id="UP000494040"/>
    </source>
</evidence>
<dbReference type="FunFam" id="1.10.10.60:FF:000027">
    <property type="entry name" value="LIM/homeobox protein Lhx9"/>
    <property type="match status" value="1"/>
</dbReference>
<keyword evidence="4 10" id="KW-0862">Zinc</keyword>
<evidence type="ECO:0000256" key="7">
    <source>
        <dbReference type="ARBA" id="ARBA00023155"/>
    </source>
</evidence>
<evidence type="ECO:0000259" key="13">
    <source>
        <dbReference type="PROSITE" id="PS50023"/>
    </source>
</evidence>
<dbReference type="PANTHER" id="PTHR24208:SF168">
    <property type="entry name" value="PROTEIN APTEROUS"/>
    <property type="match status" value="1"/>
</dbReference>
<evidence type="ECO:0000256" key="10">
    <source>
        <dbReference type="PROSITE-ProRule" id="PRU00125"/>
    </source>
</evidence>
<dbReference type="CDD" id="cd00086">
    <property type="entry name" value="homeodomain"/>
    <property type="match status" value="1"/>
</dbReference>
<evidence type="ECO:0000256" key="6">
    <source>
        <dbReference type="ARBA" id="ARBA00023125"/>
    </source>
</evidence>
<dbReference type="InterPro" id="IPR009057">
    <property type="entry name" value="Homeodomain-like_sf"/>
</dbReference>
<dbReference type="SMART" id="SM00132">
    <property type="entry name" value="LIM"/>
    <property type="match status" value="2"/>
</dbReference>
<dbReference type="PROSITE" id="PS00478">
    <property type="entry name" value="LIM_DOMAIN_1"/>
    <property type="match status" value="1"/>
</dbReference>
<dbReference type="FunFam" id="2.10.110.10:FF:000136">
    <property type="entry name" value="LIM domain family"/>
    <property type="match status" value="1"/>
</dbReference>
<dbReference type="GO" id="GO:0030182">
    <property type="term" value="P:neuron differentiation"/>
    <property type="evidence" value="ECO:0007669"/>
    <property type="project" value="TreeGrafter"/>
</dbReference>
<organism evidence="15 16">
    <name type="scientific">Cimex lectularius</name>
    <name type="common">Bed bug</name>
    <name type="synonym">Acanthia lectularia</name>
    <dbReference type="NCBI Taxonomy" id="79782"/>
    <lineage>
        <taxon>Eukaryota</taxon>
        <taxon>Metazoa</taxon>
        <taxon>Ecdysozoa</taxon>
        <taxon>Arthropoda</taxon>
        <taxon>Hexapoda</taxon>
        <taxon>Insecta</taxon>
        <taxon>Pterygota</taxon>
        <taxon>Neoptera</taxon>
        <taxon>Paraneoptera</taxon>
        <taxon>Hemiptera</taxon>
        <taxon>Heteroptera</taxon>
        <taxon>Panheteroptera</taxon>
        <taxon>Cimicomorpha</taxon>
        <taxon>Cimicidae</taxon>
        <taxon>Cimex</taxon>
    </lineage>
</organism>
<keyword evidence="7 9" id="KW-0371">Homeobox</keyword>
<evidence type="ECO:0000256" key="3">
    <source>
        <dbReference type="ARBA" id="ARBA00022737"/>
    </source>
</evidence>
<proteinExistence type="predicted"/>
<dbReference type="GeneID" id="106663547"/>
<feature type="domain" description="Homeobox" evidence="14">
    <location>
        <begin position="201"/>
        <end position="261"/>
    </location>
</feature>
<feature type="domain" description="LIM zinc-binding" evidence="13">
    <location>
        <begin position="10"/>
        <end position="71"/>
    </location>
</feature>
<dbReference type="CDD" id="cd09369">
    <property type="entry name" value="LIM1_Lhx2_Lhx9"/>
    <property type="match status" value="1"/>
</dbReference>
<dbReference type="InterPro" id="IPR017970">
    <property type="entry name" value="Homeobox_CS"/>
</dbReference>
<dbReference type="PROSITE" id="PS50071">
    <property type="entry name" value="HOMEOBOX_2"/>
    <property type="match status" value="1"/>
</dbReference>
<name>A0A8I6RF14_CIMLE</name>
<evidence type="ECO:0000313" key="15">
    <source>
        <dbReference type="EnsemblMetazoa" id="XP_014243931.2"/>
    </source>
</evidence>
<evidence type="ECO:0000256" key="1">
    <source>
        <dbReference type="ARBA" id="ARBA00004123"/>
    </source>
</evidence>
<evidence type="ECO:0000256" key="2">
    <source>
        <dbReference type="ARBA" id="ARBA00022723"/>
    </source>
</evidence>
<dbReference type="AlphaFoldDB" id="A0A8I6RF14"/>
<keyword evidence="8 9" id="KW-0539">Nucleus</keyword>
<keyword evidence="16" id="KW-1185">Reference proteome</keyword>
<sequence length="302" mass="34180">MLKEVLDEESCCAGCRTRITDRFYLLAVDRQWHLGCLQCSECKLSLDTEVTCYSRHGNIYCKHDYYRLFGVRRCSRCGAGISSSELVMRAKGEVFHVHCFACSSCGVLLTKGDTFGMREGSVYCRPHYELLPCSQDVEAPLSPAWASKGRPRKRKLSSPEPQDQLRLTHPSLEVIHAGDLSSSMESLSYDSSATSPSIPQQRTKRMRTSFKHHQLRTMKSYFAINQNPDAKDLKQLAQKTGLSKRVLQVWFQNARAKWRRNLMRQEGGGNAGCPQAPLIVTETVTSLEDLQHQQGLAFSDMY</sequence>
<dbReference type="Proteomes" id="UP000494040">
    <property type="component" value="Unassembled WGS sequence"/>
</dbReference>
<dbReference type="Pfam" id="PF00412">
    <property type="entry name" value="LIM"/>
    <property type="match status" value="2"/>
</dbReference>
<reference evidence="15" key="1">
    <citation type="submission" date="2022-01" db="UniProtKB">
        <authorList>
            <consortium name="EnsemblMetazoa"/>
        </authorList>
    </citation>
    <scope>IDENTIFICATION</scope>
</reference>
<dbReference type="PANTHER" id="PTHR24208">
    <property type="entry name" value="LIM/HOMEOBOX PROTEIN LHX"/>
    <property type="match status" value="1"/>
</dbReference>